<dbReference type="AlphaFoldDB" id="A0A812Z485"/>
<gene>
    <name evidence="2" type="ORF">SNEC2469_LOCUS23972</name>
</gene>
<name>A0A812Z485_9DINO</name>
<protein>
    <submittedName>
        <fullName evidence="2">Uncharacterized protein</fullName>
    </submittedName>
</protein>
<proteinExistence type="predicted"/>
<feature type="region of interest" description="Disordered" evidence="1">
    <location>
        <begin position="417"/>
        <end position="463"/>
    </location>
</feature>
<accession>A0A812Z485</accession>
<dbReference type="EMBL" id="CAJNJA010045474">
    <property type="protein sequence ID" value="CAE7809836.1"/>
    <property type="molecule type" value="Genomic_DNA"/>
</dbReference>
<reference evidence="2" key="1">
    <citation type="submission" date="2021-02" db="EMBL/GenBank/DDBJ databases">
        <authorList>
            <person name="Dougan E. K."/>
            <person name="Rhodes N."/>
            <person name="Thang M."/>
            <person name="Chan C."/>
        </authorList>
    </citation>
    <scope>NUCLEOTIDE SEQUENCE</scope>
</reference>
<dbReference type="Proteomes" id="UP000601435">
    <property type="component" value="Unassembled WGS sequence"/>
</dbReference>
<evidence type="ECO:0000313" key="3">
    <source>
        <dbReference type="Proteomes" id="UP000601435"/>
    </source>
</evidence>
<feature type="compositionally biased region" description="Polar residues" evidence="1">
    <location>
        <begin position="421"/>
        <end position="456"/>
    </location>
</feature>
<organism evidence="2 3">
    <name type="scientific">Symbiodinium necroappetens</name>
    <dbReference type="NCBI Taxonomy" id="1628268"/>
    <lineage>
        <taxon>Eukaryota</taxon>
        <taxon>Sar</taxon>
        <taxon>Alveolata</taxon>
        <taxon>Dinophyceae</taxon>
        <taxon>Suessiales</taxon>
        <taxon>Symbiodiniaceae</taxon>
        <taxon>Symbiodinium</taxon>
    </lineage>
</organism>
<keyword evidence="3" id="KW-1185">Reference proteome</keyword>
<sequence length="562" mass="60524">MKVNGLNYWGKDCLAFGTSTNCTGKLRTILDRIQQTPLLLDASSAYDPIIPRPPPTGRLTNECYQSNCNTISEEYIVNQFTGFQTDQRVCPVEESPDRGFECFIGPFEADGVTDVLQQCQNGRFQWNFCLNRKTIDGRPHTACCSFLYLNSRQGVECRMMGVAQGTCASLLEELTRNLSTSTYTMITNGQVLKSCSTDDCNNPDDEIAGCPAMVDRAPAVTDGIRTTGEPTREEILEGSVVRPPEPPPWGLIGGLSSIPFAMVCIAMALSKAGVFKEAIEPLFHSSKATVVAEDTFIEPQKDLMTSGTKGMDQNLTYGRVEPRPLGLRSQLDDVKALPLALKQKAETAVPEAANAAWVDAIVAEATIQQVTPDQIHPLPDVLEGTTYTGEGAICLPEDLDMPFTEKRALALQPADDFLHPSKSQSQDDLSNHHQAVSNGGSSRLNTSRTGAGSSFAVSRAHSKRSIMTTARTVTSGAYSSHTDLLTVTERPLSEGGSADDLVLQQEQLPEPPSVAPVPEIGHVEGSVSGLVLSPVSVGNLHRPAAAARMLRNQSAGMPRVAT</sequence>
<evidence type="ECO:0000313" key="2">
    <source>
        <dbReference type="EMBL" id="CAE7809836.1"/>
    </source>
</evidence>
<dbReference type="OrthoDB" id="409847at2759"/>
<comment type="caution">
    <text evidence="2">The sequence shown here is derived from an EMBL/GenBank/DDBJ whole genome shotgun (WGS) entry which is preliminary data.</text>
</comment>
<evidence type="ECO:0000256" key="1">
    <source>
        <dbReference type="SAM" id="MobiDB-lite"/>
    </source>
</evidence>